<accession>A0A067TKD3</accession>
<evidence type="ECO:0000313" key="2">
    <source>
        <dbReference type="EMBL" id="KDR79413.1"/>
    </source>
</evidence>
<reference evidence="3" key="1">
    <citation type="journal article" date="2014" name="Proc. Natl. Acad. Sci. U.S.A.">
        <title>Extensive sampling of basidiomycete genomes demonstrates inadequacy of the white-rot/brown-rot paradigm for wood decay fungi.</title>
        <authorList>
            <person name="Riley R."/>
            <person name="Salamov A.A."/>
            <person name="Brown D.W."/>
            <person name="Nagy L.G."/>
            <person name="Floudas D."/>
            <person name="Held B.W."/>
            <person name="Levasseur A."/>
            <person name="Lombard V."/>
            <person name="Morin E."/>
            <person name="Otillar R."/>
            <person name="Lindquist E.A."/>
            <person name="Sun H."/>
            <person name="LaButti K.M."/>
            <person name="Schmutz J."/>
            <person name="Jabbour D."/>
            <person name="Luo H."/>
            <person name="Baker S.E."/>
            <person name="Pisabarro A.G."/>
            <person name="Walton J.D."/>
            <person name="Blanchette R.A."/>
            <person name="Henrissat B."/>
            <person name="Martin F."/>
            <person name="Cullen D."/>
            <person name="Hibbett D.S."/>
            <person name="Grigoriev I.V."/>
        </authorList>
    </citation>
    <scope>NUCLEOTIDE SEQUENCE [LARGE SCALE GENOMIC DNA]</scope>
    <source>
        <strain evidence="3">CBS 339.88</strain>
    </source>
</reference>
<evidence type="ECO:0000313" key="3">
    <source>
        <dbReference type="Proteomes" id="UP000027222"/>
    </source>
</evidence>
<keyword evidence="3" id="KW-1185">Reference proteome</keyword>
<organism evidence="2 3">
    <name type="scientific">Galerina marginata (strain CBS 339.88)</name>
    <dbReference type="NCBI Taxonomy" id="685588"/>
    <lineage>
        <taxon>Eukaryota</taxon>
        <taxon>Fungi</taxon>
        <taxon>Dikarya</taxon>
        <taxon>Basidiomycota</taxon>
        <taxon>Agaricomycotina</taxon>
        <taxon>Agaricomycetes</taxon>
        <taxon>Agaricomycetidae</taxon>
        <taxon>Agaricales</taxon>
        <taxon>Agaricineae</taxon>
        <taxon>Strophariaceae</taxon>
        <taxon>Galerina</taxon>
    </lineage>
</organism>
<dbReference type="Proteomes" id="UP000027222">
    <property type="component" value="Unassembled WGS sequence"/>
</dbReference>
<dbReference type="EMBL" id="KL142373">
    <property type="protein sequence ID" value="KDR79413.1"/>
    <property type="molecule type" value="Genomic_DNA"/>
</dbReference>
<feature type="compositionally biased region" description="Basic and acidic residues" evidence="1">
    <location>
        <begin position="71"/>
        <end position="84"/>
    </location>
</feature>
<feature type="region of interest" description="Disordered" evidence="1">
    <location>
        <begin position="69"/>
        <end position="95"/>
    </location>
</feature>
<name>A0A067TKD3_GALM3</name>
<sequence length="162" mass="18023">MINSSSDFQHSPSYLVCLSPPPRRLKKCITFTTGKNERASRTMDVTLSCALPFQLEGCRPTFVFSNGSVVDETREDTQDGEDPRGPPTTKSPMVPGAPLHRFYTVFKLTPNGPKLDDYTAPYLNHEQHRCRCLCTGLRQPLPPRHPLAGLATAFTSSSNERN</sequence>
<dbReference type="HOGENOM" id="CLU_1635535_0_0_1"/>
<proteinExistence type="predicted"/>
<protein>
    <submittedName>
        <fullName evidence="2">Uncharacterized protein</fullName>
    </submittedName>
</protein>
<gene>
    <name evidence="2" type="ORF">GALMADRAFT_137251</name>
</gene>
<dbReference type="AlphaFoldDB" id="A0A067TKD3"/>
<evidence type="ECO:0000256" key="1">
    <source>
        <dbReference type="SAM" id="MobiDB-lite"/>
    </source>
</evidence>